<protein>
    <submittedName>
        <fullName evidence="2">Uncharacterized protein</fullName>
    </submittedName>
</protein>
<gene>
    <name evidence="2" type="ORF">HELGO_WM9615</name>
</gene>
<feature type="transmembrane region" description="Helical" evidence="1">
    <location>
        <begin position="9"/>
        <end position="28"/>
    </location>
</feature>
<reference evidence="2" key="1">
    <citation type="submission" date="2020-01" db="EMBL/GenBank/DDBJ databases">
        <authorList>
            <person name="Meier V. D."/>
            <person name="Meier V D."/>
        </authorList>
    </citation>
    <scope>NUCLEOTIDE SEQUENCE</scope>
    <source>
        <strain evidence="2">HLG_WM_MAG_01</strain>
    </source>
</reference>
<proteinExistence type="predicted"/>
<keyword evidence="1" id="KW-1133">Transmembrane helix</keyword>
<keyword evidence="1" id="KW-0812">Transmembrane</keyword>
<dbReference type="AlphaFoldDB" id="A0A6S6UC65"/>
<sequence length="124" mass="14198">MFNTPLDKLLRKIMTIGIPLFIAWFYIFTPTYPIASEVNSKEDIADSIKDVFKFEANSLAYQYVDKGGIPAEALQSVDTTIDKLEQCNFEKECMLEAYKDHMDDWTSDKLRVIVNRGVKLGSFS</sequence>
<keyword evidence="1" id="KW-0472">Membrane</keyword>
<organism evidence="2">
    <name type="scientific">uncultured Sulfurovum sp</name>
    <dbReference type="NCBI Taxonomy" id="269237"/>
    <lineage>
        <taxon>Bacteria</taxon>
        <taxon>Pseudomonadati</taxon>
        <taxon>Campylobacterota</taxon>
        <taxon>Epsilonproteobacteria</taxon>
        <taxon>Campylobacterales</taxon>
        <taxon>Sulfurovaceae</taxon>
        <taxon>Sulfurovum</taxon>
        <taxon>environmental samples</taxon>
    </lineage>
</organism>
<evidence type="ECO:0000256" key="1">
    <source>
        <dbReference type="SAM" id="Phobius"/>
    </source>
</evidence>
<dbReference type="EMBL" id="CACVAS010000168">
    <property type="protein sequence ID" value="CAA6827941.1"/>
    <property type="molecule type" value="Genomic_DNA"/>
</dbReference>
<evidence type="ECO:0000313" key="2">
    <source>
        <dbReference type="EMBL" id="CAA6827941.1"/>
    </source>
</evidence>
<accession>A0A6S6UC65</accession>
<name>A0A6S6UC65_9BACT</name>